<dbReference type="EMBL" id="QSND01000002">
    <property type="protein sequence ID" value="KAA6450959.1"/>
    <property type="molecule type" value="Genomic_DNA"/>
</dbReference>
<name>A0A5M8RSI1_9BACI</name>
<comment type="caution">
    <text evidence="1">The sequence shown here is derived from an EMBL/GenBank/DDBJ whole genome shotgun (WGS) entry which is preliminary data.</text>
</comment>
<evidence type="ECO:0000313" key="1">
    <source>
        <dbReference type="EMBL" id="KAA6450959.1"/>
    </source>
</evidence>
<sequence length="66" mass="7636">MLPEEAKGKEIKMYLIVEDEGGKTKHIPIVPSEKCEWIDTPDITIKSETLKDIQNKTILDYERAFD</sequence>
<gene>
    <name evidence="1" type="ORF">DX927_09000</name>
</gene>
<protein>
    <submittedName>
        <fullName evidence="1">Uncharacterized protein</fullName>
    </submittedName>
</protein>
<accession>A0A5M8RSI1</accession>
<reference evidence="1 2" key="1">
    <citation type="submission" date="2018-08" db="EMBL/GenBank/DDBJ databases">
        <title>Bacillus phenotypic plasticity.</title>
        <authorList>
            <person name="Hurtado E."/>
        </authorList>
    </citation>
    <scope>NUCLEOTIDE SEQUENCE [LARGE SCALE GENOMIC DNA]</scope>
    <source>
        <strain evidence="1 2">427</strain>
    </source>
</reference>
<dbReference type="Proteomes" id="UP000324326">
    <property type="component" value="Unassembled WGS sequence"/>
</dbReference>
<dbReference type="AlphaFoldDB" id="A0A5M8RSI1"/>
<evidence type="ECO:0000313" key="2">
    <source>
        <dbReference type="Proteomes" id="UP000324326"/>
    </source>
</evidence>
<organism evidence="1 2">
    <name type="scientific">Bacillus swezeyi</name>
    <dbReference type="NCBI Taxonomy" id="1925020"/>
    <lineage>
        <taxon>Bacteria</taxon>
        <taxon>Bacillati</taxon>
        <taxon>Bacillota</taxon>
        <taxon>Bacilli</taxon>
        <taxon>Bacillales</taxon>
        <taxon>Bacillaceae</taxon>
        <taxon>Bacillus</taxon>
    </lineage>
</organism>
<dbReference type="RefSeq" id="WP_150149791.1">
    <property type="nucleotide sequence ID" value="NZ_QSND01000002.1"/>
</dbReference>
<proteinExistence type="predicted"/>